<evidence type="ECO:0000313" key="2">
    <source>
        <dbReference type="EMBL" id="ABK93988.1"/>
    </source>
</evidence>
<name>A9PC85_POPTR</name>
<keyword evidence="1" id="KW-0812">Transmembrane</keyword>
<accession>A9PC85</accession>
<keyword evidence="1" id="KW-1133">Transmembrane helix</keyword>
<sequence>MCKPYHLFHGCLRSAGSFPRNSHVYICLVCCIPLLTYYISVVILSFK</sequence>
<dbReference type="EMBL" id="EF145871">
    <property type="protein sequence ID" value="ABK93988.1"/>
    <property type="molecule type" value="mRNA"/>
</dbReference>
<protein>
    <submittedName>
        <fullName evidence="2">Uncharacterized protein</fullName>
    </submittedName>
</protein>
<keyword evidence="1" id="KW-0472">Membrane</keyword>
<reference evidence="2" key="1">
    <citation type="journal article" date="2008" name="BMC Genomics">
        <title>Analysis of 4,664 high-quality sequence-finished poplar full-length cDNA clones and their utility for the discovery of genes responding to insect feeding.</title>
        <authorList>
            <person name="Ralph S.G."/>
            <person name="Chun H.J."/>
            <person name="Cooper D."/>
            <person name="Kirkpatrick R."/>
            <person name="Kolosova N."/>
            <person name="Gunter L."/>
            <person name="Tuskan G.A."/>
            <person name="Douglas C.J."/>
            <person name="Holt R.A."/>
            <person name="Jones S.J."/>
            <person name="Marra M.A."/>
            <person name="Bohlmann J."/>
        </authorList>
    </citation>
    <scope>NUCLEOTIDE SEQUENCE</scope>
    <source>
        <tissue evidence="2">Phloem and cambium</tissue>
    </source>
</reference>
<organism evidence="2">
    <name type="scientific">Populus trichocarpa</name>
    <name type="common">Western balsam poplar</name>
    <name type="synonym">Populus balsamifera subsp. trichocarpa</name>
    <dbReference type="NCBI Taxonomy" id="3694"/>
    <lineage>
        <taxon>Eukaryota</taxon>
        <taxon>Viridiplantae</taxon>
        <taxon>Streptophyta</taxon>
        <taxon>Embryophyta</taxon>
        <taxon>Tracheophyta</taxon>
        <taxon>Spermatophyta</taxon>
        <taxon>Magnoliopsida</taxon>
        <taxon>eudicotyledons</taxon>
        <taxon>Gunneridae</taxon>
        <taxon>Pentapetalae</taxon>
        <taxon>rosids</taxon>
        <taxon>fabids</taxon>
        <taxon>Malpighiales</taxon>
        <taxon>Salicaceae</taxon>
        <taxon>Saliceae</taxon>
        <taxon>Populus</taxon>
    </lineage>
</organism>
<dbReference type="AlphaFoldDB" id="A9PC85"/>
<feature type="transmembrane region" description="Helical" evidence="1">
    <location>
        <begin position="23"/>
        <end position="46"/>
    </location>
</feature>
<proteinExistence type="evidence at transcript level"/>
<evidence type="ECO:0000256" key="1">
    <source>
        <dbReference type="SAM" id="Phobius"/>
    </source>
</evidence>